<proteinExistence type="predicted"/>
<evidence type="ECO:0000313" key="2">
    <source>
        <dbReference type="Proteomes" id="UP000182360"/>
    </source>
</evidence>
<dbReference type="EMBL" id="FOFU01000001">
    <property type="protein sequence ID" value="SEP82931.1"/>
    <property type="molecule type" value="Genomic_DNA"/>
</dbReference>
<gene>
    <name evidence="1" type="ORF">SAMN04487977_101548</name>
</gene>
<protein>
    <submittedName>
        <fullName evidence="1">Uncharacterized protein</fullName>
    </submittedName>
</protein>
<accession>A0A1H9B2L0</accession>
<name>A0A1H9B2L0_9SPIR</name>
<dbReference type="RefSeq" id="WP_074640656.1">
    <property type="nucleotide sequence ID" value="NZ_FOFU01000001.1"/>
</dbReference>
<sequence>MTTFEEWYESAYGKPIGEEDALYARRAFNAGRDIGKKELAEEMIKENDNVKGVLNDTLSKIHSRLETD</sequence>
<dbReference type="AlphaFoldDB" id="A0A1H9B2L0"/>
<reference evidence="1 2" key="1">
    <citation type="submission" date="2016-10" db="EMBL/GenBank/DDBJ databases">
        <authorList>
            <person name="de Groot N.N."/>
        </authorList>
    </citation>
    <scope>NUCLEOTIDE SEQUENCE [LARGE SCALE GENOMIC DNA]</scope>
    <source>
        <strain evidence="1 2">B25</strain>
    </source>
</reference>
<evidence type="ECO:0000313" key="1">
    <source>
        <dbReference type="EMBL" id="SEP82931.1"/>
    </source>
</evidence>
<keyword evidence="2" id="KW-1185">Reference proteome</keyword>
<dbReference type="Proteomes" id="UP000182360">
    <property type="component" value="Unassembled WGS sequence"/>
</dbReference>
<organism evidence="1 2">
    <name type="scientific">Treponema bryantii</name>
    <dbReference type="NCBI Taxonomy" id="163"/>
    <lineage>
        <taxon>Bacteria</taxon>
        <taxon>Pseudomonadati</taxon>
        <taxon>Spirochaetota</taxon>
        <taxon>Spirochaetia</taxon>
        <taxon>Spirochaetales</taxon>
        <taxon>Treponemataceae</taxon>
        <taxon>Treponema</taxon>
    </lineage>
</organism>